<name>A0ACC2PI46_9HYME</name>
<dbReference type="EMBL" id="CM056741">
    <property type="protein sequence ID" value="KAJ8683121.1"/>
    <property type="molecule type" value="Genomic_DNA"/>
</dbReference>
<reference evidence="1" key="1">
    <citation type="submission" date="2023-04" db="EMBL/GenBank/DDBJ databases">
        <title>A chromosome-level genome assembly of the parasitoid wasp Eretmocerus hayati.</title>
        <authorList>
            <person name="Zhong Y."/>
            <person name="Liu S."/>
            <person name="Liu Y."/>
        </authorList>
    </citation>
    <scope>NUCLEOTIDE SEQUENCE</scope>
    <source>
        <strain evidence="1">ZJU_SS_LIU_2023</strain>
    </source>
</reference>
<protein>
    <submittedName>
        <fullName evidence="1">Uncharacterized protein</fullName>
    </submittedName>
</protein>
<evidence type="ECO:0000313" key="2">
    <source>
        <dbReference type="Proteomes" id="UP001239111"/>
    </source>
</evidence>
<keyword evidence="2" id="KW-1185">Reference proteome</keyword>
<comment type="caution">
    <text evidence="1">The sequence shown here is derived from an EMBL/GenBank/DDBJ whole genome shotgun (WGS) entry which is preliminary data.</text>
</comment>
<organism evidence="1 2">
    <name type="scientific">Eretmocerus hayati</name>
    <dbReference type="NCBI Taxonomy" id="131215"/>
    <lineage>
        <taxon>Eukaryota</taxon>
        <taxon>Metazoa</taxon>
        <taxon>Ecdysozoa</taxon>
        <taxon>Arthropoda</taxon>
        <taxon>Hexapoda</taxon>
        <taxon>Insecta</taxon>
        <taxon>Pterygota</taxon>
        <taxon>Neoptera</taxon>
        <taxon>Endopterygota</taxon>
        <taxon>Hymenoptera</taxon>
        <taxon>Apocrita</taxon>
        <taxon>Proctotrupomorpha</taxon>
        <taxon>Chalcidoidea</taxon>
        <taxon>Aphelinidae</taxon>
        <taxon>Aphelininae</taxon>
        <taxon>Eretmocerus</taxon>
    </lineage>
</organism>
<gene>
    <name evidence="1" type="ORF">QAD02_018913</name>
</gene>
<accession>A0ACC2PI46</accession>
<evidence type="ECO:0000313" key="1">
    <source>
        <dbReference type="EMBL" id="KAJ8683121.1"/>
    </source>
</evidence>
<sequence length="312" mass="33466">MQRSELVTGLLLAQTSALLLLSAGAHPSYMGPFHDQRPNTLVVSAQVPVTNSATSGGSQLSQSLGYVAEGSGGAGGGGGGGGNEKRAAGGEPTCEELRAMWRYSKRQSRAAESSNELPVYRDPFSYNVWDSSPTHMQYPGYRDEYPGPARSRGAGGAPIYGKVVTKAPAGSRLRNGAELARIFGKMNSSFGTVQRQSAAARHFRVGGSGNAGPHPPQAGSFEDLKQMILRERSKELREQRAAEEAARMVKGIEPEQRQSSYEARNANFLNSLKEYLEPNDLASQSQYVPESRSLSKTEQYGRGGSGGDYTVR</sequence>
<proteinExistence type="predicted"/>
<dbReference type="Proteomes" id="UP001239111">
    <property type="component" value="Chromosome 1"/>
</dbReference>